<sequence length="213" mass="23892">MRVRTVMSARPDVRPARRDEIPALSKTLAAAFHEDPVSVWLWPDPRRRAAGLARFFATMTRHHHFATGGVDLAVDASGAIGGAALWNPPGRWQHSTVSELLMLPQFARAMGIRMLAGKRLGEIMTERHPREPHWYLAVIGSDPAQRGRGYGHALMSKRLDQCDSEHVPAYLESSNEANIGYYQRFGFEITDTITIPGDGPTLWAMWRMPRPRG</sequence>
<evidence type="ECO:0000313" key="2">
    <source>
        <dbReference type="EMBL" id="TLF72549.1"/>
    </source>
</evidence>
<evidence type="ECO:0000259" key="1">
    <source>
        <dbReference type="PROSITE" id="PS51186"/>
    </source>
</evidence>
<reference evidence="2 3" key="1">
    <citation type="submission" date="2019-05" db="EMBL/GenBank/DDBJ databases">
        <title>Genomes sequences of two Nocardia cyriacigeorgica environmental isolates, type strains Nocardia asteroides ATCC 19247 and Nocardia cyriacigeorgica DSM 44484.</title>
        <authorList>
            <person name="Vautrin F."/>
            <person name="Bergeron E."/>
            <person name="Dubost A."/>
            <person name="Abrouk D."/>
            <person name="Rodriguez Nava V."/>
            <person name="Pujic P."/>
        </authorList>
    </citation>
    <scope>NUCLEOTIDE SEQUENCE [LARGE SCALE GENOMIC DNA]</scope>
    <source>
        <strain evidence="2 3">EML 446</strain>
    </source>
</reference>
<name>A0A5R8NA17_9NOCA</name>
<dbReference type="PROSITE" id="PS51186">
    <property type="entry name" value="GNAT"/>
    <property type="match status" value="1"/>
</dbReference>
<protein>
    <submittedName>
        <fullName evidence="2">GNAT family N-acetyltransferase</fullName>
    </submittedName>
</protein>
<dbReference type="EMBL" id="VBUT01000016">
    <property type="protein sequence ID" value="TLF72549.1"/>
    <property type="molecule type" value="Genomic_DNA"/>
</dbReference>
<keyword evidence="2" id="KW-0808">Transferase</keyword>
<dbReference type="PANTHER" id="PTHR42791:SF1">
    <property type="entry name" value="N-ACETYLTRANSFERASE DOMAIN-CONTAINING PROTEIN"/>
    <property type="match status" value="1"/>
</dbReference>
<organism evidence="2 3">
    <name type="scientific">Nocardia cyriacigeorgica</name>
    <dbReference type="NCBI Taxonomy" id="135487"/>
    <lineage>
        <taxon>Bacteria</taxon>
        <taxon>Bacillati</taxon>
        <taxon>Actinomycetota</taxon>
        <taxon>Actinomycetes</taxon>
        <taxon>Mycobacteriales</taxon>
        <taxon>Nocardiaceae</taxon>
        <taxon>Nocardia</taxon>
    </lineage>
</organism>
<dbReference type="AlphaFoldDB" id="A0A5R8NA17"/>
<gene>
    <name evidence="2" type="ORF">FEK34_28855</name>
</gene>
<dbReference type="InterPro" id="IPR000182">
    <property type="entry name" value="GNAT_dom"/>
</dbReference>
<dbReference type="InterPro" id="IPR052523">
    <property type="entry name" value="Trichothecene_AcTrans"/>
</dbReference>
<feature type="domain" description="N-acetyltransferase" evidence="1">
    <location>
        <begin position="11"/>
        <end position="213"/>
    </location>
</feature>
<dbReference type="PANTHER" id="PTHR42791">
    <property type="entry name" value="GNAT FAMILY ACETYLTRANSFERASE"/>
    <property type="match status" value="1"/>
</dbReference>
<dbReference type="GO" id="GO:0016747">
    <property type="term" value="F:acyltransferase activity, transferring groups other than amino-acyl groups"/>
    <property type="evidence" value="ECO:0007669"/>
    <property type="project" value="InterPro"/>
</dbReference>
<dbReference type="CDD" id="cd04301">
    <property type="entry name" value="NAT_SF"/>
    <property type="match status" value="1"/>
</dbReference>
<evidence type="ECO:0000313" key="3">
    <source>
        <dbReference type="Proteomes" id="UP000306378"/>
    </source>
</evidence>
<proteinExistence type="predicted"/>
<dbReference type="Proteomes" id="UP000306378">
    <property type="component" value="Unassembled WGS sequence"/>
</dbReference>
<accession>A0A5R8NA17</accession>
<dbReference type="InterPro" id="IPR016181">
    <property type="entry name" value="Acyl_CoA_acyltransferase"/>
</dbReference>
<comment type="caution">
    <text evidence="2">The sequence shown here is derived from an EMBL/GenBank/DDBJ whole genome shotgun (WGS) entry which is preliminary data.</text>
</comment>
<dbReference type="Gene3D" id="3.40.630.30">
    <property type="match status" value="1"/>
</dbReference>
<dbReference type="Pfam" id="PF00583">
    <property type="entry name" value="Acetyltransf_1"/>
    <property type="match status" value="1"/>
</dbReference>
<dbReference type="SUPFAM" id="SSF55729">
    <property type="entry name" value="Acyl-CoA N-acyltransferases (Nat)"/>
    <property type="match status" value="1"/>
</dbReference>